<proteinExistence type="predicted"/>
<name>I4AMG5_BERLS</name>
<dbReference type="HOGENOM" id="CLU_1218742_0_0_10"/>
<sequence length="208" mass="24584">MAAKEQIKNTFIQYIRQHGKAPATPYNLMAELGEDESFFYDNYSSFNNIEQEIWGEYLTETVQRLRSESVYAEYMVREKLLAFYFTLVEVLKENRSFVTNELSARNGGFRRKILANFKNGFYEYINVLLEEGMDTGEVEQRMLVAKKYDTLLWAETEFLIRFWVRDDSKDFEQTDAAVEKTVNFAMDLIGRNIADSAFDFVKFLFQRK</sequence>
<dbReference type="Pfam" id="PF17931">
    <property type="entry name" value="TetR_C_23"/>
    <property type="match status" value="1"/>
</dbReference>
<keyword evidence="3" id="KW-1185">Reference proteome</keyword>
<dbReference type="STRING" id="880071.Fleli_2797"/>
<dbReference type="SUPFAM" id="SSF48498">
    <property type="entry name" value="Tetracyclin repressor-like, C-terminal domain"/>
    <property type="match status" value="1"/>
</dbReference>
<dbReference type="AlphaFoldDB" id="I4AMG5"/>
<evidence type="ECO:0000313" key="3">
    <source>
        <dbReference type="Proteomes" id="UP000006054"/>
    </source>
</evidence>
<evidence type="ECO:0000259" key="1">
    <source>
        <dbReference type="Pfam" id="PF17931"/>
    </source>
</evidence>
<dbReference type="EMBL" id="CP003345">
    <property type="protein sequence ID" value="AFM05150.1"/>
    <property type="molecule type" value="Genomic_DNA"/>
</dbReference>
<organism evidence="2 3">
    <name type="scientific">Bernardetia litoralis (strain ATCC 23117 / DSM 6794 / NBRC 15988 / NCIMB 1366 / Fx l1 / Sio-4)</name>
    <name type="common">Flexibacter litoralis</name>
    <dbReference type="NCBI Taxonomy" id="880071"/>
    <lineage>
        <taxon>Bacteria</taxon>
        <taxon>Pseudomonadati</taxon>
        <taxon>Bacteroidota</taxon>
        <taxon>Cytophagia</taxon>
        <taxon>Cytophagales</taxon>
        <taxon>Bernardetiaceae</taxon>
        <taxon>Bernardetia</taxon>
    </lineage>
</organism>
<dbReference type="InterPro" id="IPR036271">
    <property type="entry name" value="Tet_transcr_reg_TetR-rel_C_sf"/>
</dbReference>
<reference evidence="3" key="1">
    <citation type="submission" date="2012-06" db="EMBL/GenBank/DDBJ databases">
        <title>The complete genome of Flexibacter litoralis DSM 6794.</title>
        <authorList>
            <person name="Lucas S."/>
            <person name="Copeland A."/>
            <person name="Lapidus A."/>
            <person name="Glavina del Rio T."/>
            <person name="Dalin E."/>
            <person name="Tice H."/>
            <person name="Bruce D."/>
            <person name="Goodwin L."/>
            <person name="Pitluck S."/>
            <person name="Peters L."/>
            <person name="Ovchinnikova G."/>
            <person name="Lu M."/>
            <person name="Kyrpides N."/>
            <person name="Mavromatis K."/>
            <person name="Ivanova N."/>
            <person name="Brettin T."/>
            <person name="Detter J.C."/>
            <person name="Han C."/>
            <person name="Larimer F."/>
            <person name="Land M."/>
            <person name="Hauser L."/>
            <person name="Markowitz V."/>
            <person name="Cheng J.-F."/>
            <person name="Hugenholtz P."/>
            <person name="Woyke T."/>
            <person name="Wu D."/>
            <person name="Spring S."/>
            <person name="Lang E."/>
            <person name="Kopitz M."/>
            <person name="Brambilla E."/>
            <person name="Klenk H.-P."/>
            <person name="Eisen J.A."/>
        </authorList>
    </citation>
    <scope>NUCLEOTIDE SEQUENCE [LARGE SCALE GENOMIC DNA]</scope>
    <source>
        <strain evidence="3">ATCC 23117 / DSM 6794 / NBRC 15988 / NCIMB 1366 / Sio-4</strain>
    </source>
</reference>
<dbReference type="Gene3D" id="1.10.357.10">
    <property type="entry name" value="Tetracycline Repressor, domain 2"/>
    <property type="match status" value="1"/>
</dbReference>
<feature type="domain" description="Tetracyclin repressor-like C-terminal" evidence="1">
    <location>
        <begin position="79"/>
        <end position="204"/>
    </location>
</feature>
<dbReference type="eggNOG" id="COG1309">
    <property type="taxonomic scope" value="Bacteria"/>
</dbReference>
<evidence type="ECO:0000313" key="2">
    <source>
        <dbReference type="EMBL" id="AFM05150.1"/>
    </source>
</evidence>
<dbReference type="InterPro" id="IPR041673">
    <property type="entry name" value="TetR_C_23"/>
</dbReference>
<gene>
    <name evidence="2" type="ordered locus">Fleli_2797</name>
</gene>
<protein>
    <recommendedName>
        <fullName evidence="1">Tetracyclin repressor-like C-terminal domain-containing protein</fullName>
    </recommendedName>
</protein>
<dbReference type="Proteomes" id="UP000006054">
    <property type="component" value="Chromosome"/>
</dbReference>
<accession>I4AMG5</accession>
<dbReference type="KEGG" id="fli:Fleli_2797"/>